<dbReference type="AlphaFoldDB" id="A0A9N9JWF6"/>
<feature type="non-terminal residue" evidence="1">
    <location>
        <position position="274"/>
    </location>
</feature>
<protein>
    <submittedName>
        <fullName evidence="1">10895_t:CDS:1</fullName>
    </submittedName>
</protein>
<proteinExistence type="predicted"/>
<evidence type="ECO:0000313" key="2">
    <source>
        <dbReference type="Proteomes" id="UP000789405"/>
    </source>
</evidence>
<dbReference type="Gene3D" id="3.40.50.300">
    <property type="entry name" value="P-loop containing nucleotide triphosphate hydrolases"/>
    <property type="match status" value="1"/>
</dbReference>
<sequence length="274" mass="30601">GTETYPDQNFYIEPDNVKKLANTLLSGDFCLLYGHRQSGKSTTAHTTYHYLRNKYNVDIKGYGCVHPEVYLISLNSAVEFNSGINSFWLSICSKLRFKNPARFAFDNNKARATTFESFFQRNQSSSLVILLIDEASILVNQDQAIIDSFIGMLRLLKGNKTCCLHGLVLIGSKALNNFLNLVKATPKYHHIYKRESGINLNTESFATDIYKRTIGHKGLVGVCCCAVEEIVGPSSIVHALLYLSETQMNMLVQVLHFGSAIVSCSDALNKLLLE</sequence>
<feature type="non-terminal residue" evidence="1">
    <location>
        <position position="1"/>
    </location>
</feature>
<dbReference type="EMBL" id="CAJVPY010030108">
    <property type="protein sequence ID" value="CAG8795023.1"/>
    <property type="molecule type" value="Genomic_DNA"/>
</dbReference>
<evidence type="ECO:0000313" key="1">
    <source>
        <dbReference type="EMBL" id="CAG8795023.1"/>
    </source>
</evidence>
<keyword evidence="2" id="KW-1185">Reference proteome</keyword>
<dbReference type="OrthoDB" id="2387658at2759"/>
<dbReference type="Proteomes" id="UP000789405">
    <property type="component" value="Unassembled WGS sequence"/>
</dbReference>
<accession>A0A9N9JWF6</accession>
<name>A0A9N9JWF6_9GLOM</name>
<dbReference type="InterPro" id="IPR027417">
    <property type="entry name" value="P-loop_NTPase"/>
</dbReference>
<comment type="caution">
    <text evidence="1">The sequence shown here is derived from an EMBL/GenBank/DDBJ whole genome shotgun (WGS) entry which is preliminary data.</text>
</comment>
<dbReference type="SUPFAM" id="SSF52540">
    <property type="entry name" value="P-loop containing nucleoside triphosphate hydrolases"/>
    <property type="match status" value="1"/>
</dbReference>
<gene>
    <name evidence="1" type="ORF">DERYTH_LOCUS22188</name>
</gene>
<organism evidence="1 2">
    <name type="scientific">Dentiscutata erythropus</name>
    <dbReference type="NCBI Taxonomy" id="1348616"/>
    <lineage>
        <taxon>Eukaryota</taxon>
        <taxon>Fungi</taxon>
        <taxon>Fungi incertae sedis</taxon>
        <taxon>Mucoromycota</taxon>
        <taxon>Glomeromycotina</taxon>
        <taxon>Glomeromycetes</taxon>
        <taxon>Diversisporales</taxon>
        <taxon>Gigasporaceae</taxon>
        <taxon>Dentiscutata</taxon>
    </lineage>
</organism>
<reference evidence="1" key="1">
    <citation type="submission" date="2021-06" db="EMBL/GenBank/DDBJ databases">
        <authorList>
            <person name="Kallberg Y."/>
            <person name="Tangrot J."/>
            <person name="Rosling A."/>
        </authorList>
    </citation>
    <scope>NUCLEOTIDE SEQUENCE</scope>
    <source>
        <strain evidence="1">MA453B</strain>
    </source>
</reference>